<reference evidence="1" key="1">
    <citation type="submission" date="2023-04" db="EMBL/GenBank/DDBJ databases">
        <title>Draft Genome sequencing of Naganishia species isolated from polar environments using Oxford Nanopore Technology.</title>
        <authorList>
            <person name="Leo P."/>
            <person name="Venkateswaran K."/>
        </authorList>
    </citation>
    <scope>NUCLEOTIDE SEQUENCE</scope>
    <source>
        <strain evidence="1">DBVPG 5303</strain>
    </source>
</reference>
<dbReference type="Proteomes" id="UP001234202">
    <property type="component" value="Unassembled WGS sequence"/>
</dbReference>
<evidence type="ECO:0000313" key="2">
    <source>
        <dbReference type="Proteomes" id="UP001234202"/>
    </source>
</evidence>
<gene>
    <name evidence="1" type="ORF">QFC24_002260</name>
</gene>
<accession>A0ACC2XQW1</accession>
<dbReference type="EMBL" id="JASBWV010000006">
    <property type="protein sequence ID" value="KAJ9125988.1"/>
    <property type="molecule type" value="Genomic_DNA"/>
</dbReference>
<keyword evidence="2" id="KW-1185">Reference proteome</keyword>
<comment type="caution">
    <text evidence="1">The sequence shown here is derived from an EMBL/GenBank/DDBJ whole genome shotgun (WGS) entry which is preliminary data.</text>
</comment>
<evidence type="ECO:0000313" key="1">
    <source>
        <dbReference type="EMBL" id="KAJ9125988.1"/>
    </source>
</evidence>
<name>A0ACC2XQW1_9TREE</name>
<organism evidence="1 2">
    <name type="scientific">Naganishia onofrii</name>
    <dbReference type="NCBI Taxonomy" id="1851511"/>
    <lineage>
        <taxon>Eukaryota</taxon>
        <taxon>Fungi</taxon>
        <taxon>Dikarya</taxon>
        <taxon>Basidiomycota</taxon>
        <taxon>Agaricomycotina</taxon>
        <taxon>Tremellomycetes</taxon>
        <taxon>Filobasidiales</taxon>
        <taxon>Filobasidiaceae</taxon>
        <taxon>Naganishia</taxon>
    </lineage>
</organism>
<sequence length="391" mass="42514">MALYPADRRYDLGWAEIAAAADALILNHPDCIVANDYTSPLSRFLPRAVFGAPEAAFVSQRNATLLNSAYQDSINLATSLLDATSPRIQFDNGEQQLMTVNVTLFPLSAEPLITSILFAISPEDIGTSQVIWPCSVILRIFARVLMNAYSRPDVKFSLKAKLEEDDHSQDYSQGSPLEEESTQARAAKSAMYLLTGLKTKVSTVHTLSNPSALALGSAPPLPEGDFKCFWNLRPSAYSCYKKSGDMDGEEYYGDTITPTPALPEDKKFEPPRPALVYSGDDGLRPLLVKADGGDMDVLSLLDPRAYQSSDHSITYDSNGNEPSAVDISLADANAKTVIHMAEGESDKLLNKIARMQLPIHLDVSKLGRRTLVRDGDVANSVGGAVPTRRMA</sequence>
<proteinExistence type="predicted"/>
<protein>
    <submittedName>
        <fullName evidence="1">Uncharacterized protein</fullName>
    </submittedName>
</protein>